<dbReference type="Proteomes" id="UP000199482">
    <property type="component" value="Chromosome I"/>
</dbReference>
<reference evidence="4" key="1">
    <citation type="submission" date="2016-10" db="EMBL/GenBank/DDBJ databases">
        <authorList>
            <person name="Varghese N."/>
            <person name="Submissions S."/>
        </authorList>
    </citation>
    <scope>NUCLEOTIDE SEQUENCE [LARGE SCALE GENOMIC DNA]</scope>
    <source>
        <strain evidence="4">CPCC 202695</strain>
    </source>
</reference>
<dbReference type="InterPro" id="IPR036237">
    <property type="entry name" value="Xyl_isomerase-like_sf"/>
</dbReference>
<feature type="region of interest" description="Disordered" evidence="1">
    <location>
        <begin position="114"/>
        <end position="146"/>
    </location>
</feature>
<evidence type="ECO:0000313" key="5">
    <source>
        <dbReference type="Proteomes" id="UP000893823"/>
    </source>
</evidence>
<feature type="compositionally biased region" description="Low complexity" evidence="1">
    <location>
        <begin position="114"/>
        <end position="132"/>
    </location>
</feature>
<evidence type="ECO:0000256" key="1">
    <source>
        <dbReference type="SAM" id="MobiDB-lite"/>
    </source>
</evidence>
<dbReference type="RefSeq" id="WP_229724703.1">
    <property type="nucleotide sequence ID" value="NZ_BMDN01000003.1"/>
</dbReference>
<evidence type="ECO:0000313" key="2">
    <source>
        <dbReference type="EMBL" id="MCP2368014.1"/>
    </source>
</evidence>
<dbReference type="AlphaFoldDB" id="A0A1H1P1L9"/>
<evidence type="ECO:0000313" key="4">
    <source>
        <dbReference type="Proteomes" id="UP000199482"/>
    </source>
</evidence>
<feature type="region of interest" description="Disordered" evidence="1">
    <location>
        <begin position="466"/>
        <end position="487"/>
    </location>
</feature>
<feature type="compositionally biased region" description="Basic and acidic residues" evidence="1">
    <location>
        <begin position="470"/>
        <end position="479"/>
    </location>
</feature>
<sequence length="487" mass="52237">MSLPILLDDALERTADGFALRLSLPWIRSLPVSSLSELRVSIDGTAVEDLRARPDGEWWFLQDRLLVEAGDPLEEGEHEVAVSFRLVIPYLPAGPDAPLTLPFHAERTLVASSADGRAARSASRSAGRGTRSASRDPQSPRDLPTSWTLAASGFNWTPDVVRAELPAAEITAGIVRDGVASVIEIEPGQLWRSFPEPVDSEIDAFRADLGAAGGTVSIAGGSLDDWAPDGRRRNEDERLAFVLPQLHAAHRLGAIGVRLPIGQAGPALLARLLPVLHELGLVLFEEAQGRQTPADPETARALDVIAALDDPHVRVLVDISMLMPELPVTYVSALEAAGVERSLVGRVAAGWRDPATVDVLVSALRSGAVPPSAHALFMDMLVRFGRSEPTALRDILPLVGAFHLKFWDLEDAEHRVSRPIRDLGAVLSGSDFAGTLCSEWGGHEWLDADPAEMTRGHLELAANALAEGAESGRRGHDRASPVAMPSR</sequence>
<dbReference type="STRING" id="589382.SAMN04489721_0687"/>
<name>A0A1H1P1L9_9MICO</name>
<keyword evidence="5" id="KW-1185">Reference proteome</keyword>
<accession>A0A1H1P1L9</accession>
<reference evidence="2" key="3">
    <citation type="submission" date="2022-06" db="EMBL/GenBank/DDBJ databases">
        <title>Genomic Encyclopedia of Type Strains, Phase III (KMG-III): the genomes of soil and plant-associated and newly described type strains.</title>
        <authorList>
            <person name="Whitman W."/>
        </authorList>
    </citation>
    <scope>NUCLEOTIDE SEQUENCE</scope>
    <source>
        <strain evidence="2">CPCC 202695</strain>
    </source>
</reference>
<organism evidence="3 4">
    <name type="scientific">Agromyces flavus</name>
    <dbReference type="NCBI Taxonomy" id="589382"/>
    <lineage>
        <taxon>Bacteria</taxon>
        <taxon>Bacillati</taxon>
        <taxon>Actinomycetota</taxon>
        <taxon>Actinomycetes</taxon>
        <taxon>Micrococcales</taxon>
        <taxon>Microbacteriaceae</taxon>
        <taxon>Agromyces</taxon>
    </lineage>
</organism>
<protein>
    <recommendedName>
        <fullName evidence="6">Xylose isomerase-like TIM barrel</fullName>
    </recommendedName>
</protein>
<gene>
    <name evidence="2" type="ORF">BCL57_002173</name>
    <name evidence="3" type="ORF">SAMN04489721_0687</name>
</gene>
<dbReference type="EMBL" id="LT629755">
    <property type="protein sequence ID" value="SDS04509.1"/>
    <property type="molecule type" value="Genomic_DNA"/>
</dbReference>
<evidence type="ECO:0000313" key="3">
    <source>
        <dbReference type="EMBL" id="SDS04509.1"/>
    </source>
</evidence>
<evidence type="ECO:0008006" key="6">
    <source>
        <dbReference type="Google" id="ProtNLM"/>
    </source>
</evidence>
<proteinExistence type="predicted"/>
<dbReference type="Gene3D" id="3.20.20.150">
    <property type="entry name" value="Divalent-metal-dependent TIM barrel enzymes"/>
    <property type="match status" value="1"/>
</dbReference>
<dbReference type="Proteomes" id="UP000893823">
    <property type="component" value="Unassembled WGS sequence"/>
</dbReference>
<reference evidence="3" key="2">
    <citation type="submission" date="2016-10" db="EMBL/GenBank/DDBJ databases">
        <authorList>
            <person name="de Groot N.N."/>
        </authorList>
    </citation>
    <scope>NUCLEOTIDE SEQUENCE [LARGE SCALE GENOMIC DNA]</scope>
    <source>
        <strain evidence="3">CPCC 202695</strain>
    </source>
</reference>
<dbReference type="EMBL" id="SODL02000003">
    <property type="protein sequence ID" value="MCP2368014.1"/>
    <property type="molecule type" value="Genomic_DNA"/>
</dbReference>
<dbReference type="SUPFAM" id="SSF51658">
    <property type="entry name" value="Xylose isomerase-like"/>
    <property type="match status" value="1"/>
</dbReference>